<comment type="caution">
    <text evidence="1">The sequence shown here is derived from an EMBL/GenBank/DDBJ whole genome shotgun (WGS) entry which is preliminary data.</text>
</comment>
<evidence type="ECO:0000313" key="2">
    <source>
        <dbReference type="Proteomes" id="UP001396334"/>
    </source>
</evidence>
<name>A0ABR2T730_9ROSI</name>
<sequence>MHYISSSSMQIQWNLKLTSNFRPERGIQEGDPLSPYLFVLAMEHLGHCIDQLISDGHRVSVKKSQIYFSQTPVLILCSSICNYMEFQQVETLGKYLGVSTSVQTDFILDKKWGGNHTLCMAGRITVAKYVIPSYFMETVHLLVGVCNEIDKIIRFFS</sequence>
<accession>A0ABR2T730</accession>
<dbReference type="Proteomes" id="UP001396334">
    <property type="component" value="Unassembled WGS sequence"/>
</dbReference>
<evidence type="ECO:0000313" key="1">
    <source>
        <dbReference type="EMBL" id="KAK9033300.1"/>
    </source>
</evidence>
<evidence type="ECO:0008006" key="3">
    <source>
        <dbReference type="Google" id="ProtNLM"/>
    </source>
</evidence>
<dbReference type="EMBL" id="JBBPBN010000008">
    <property type="protein sequence ID" value="KAK9033300.1"/>
    <property type="molecule type" value="Genomic_DNA"/>
</dbReference>
<dbReference type="PANTHER" id="PTHR33116">
    <property type="entry name" value="REVERSE TRANSCRIPTASE ZINC-BINDING DOMAIN-CONTAINING PROTEIN-RELATED-RELATED"/>
    <property type="match status" value="1"/>
</dbReference>
<gene>
    <name evidence="1" type="ORF">V6N11_018333</name>
</gene>
<protein>
    <recommendedName>
        <fullName evidence="3">Reverse transcriptase domain-containing protein</fullName>
    </recommendedName>
</protein>
<proteinExistence type="predicted"/>
<keyword evidence="2" id="KW-1185">Reference proteome</keyword>
<reference evidence="1 2" key="1">
    <citation type="journal article" date="2024" name="G3 (Bethesda)">
        <title>Genome assembly of Hibiscus sabdariffa L. provides insights into metabolisms of medicinal natural products.</title>
        <authorList>
            <person name="Kim T."/>
        </authorList>
    </citation>
    <scope>NUCLEOTIDE SEQUENCE [LARGE SCALE GENOMIC DNA]</scope>
    <source>
        <strain evidence="1">TK-2024</strain>
        <tissue evidence="1">Old leaves</tissue>
    </source>
</reference>
<dbReference type="PANTHER" id="PTHR33116:SF86">
    <property type="entry name" value="REVERSE TRANSCRIPTASE DOMAIN-CONTAINING PROTEIN"/>
    <property type="match status" value="1"/>
</dbReference>
<organism evidence="1 2">
    <name type="scientific">Hibiscus sabdariffa</name>
    <name type="common">roselle</name>
    <dbReference type="NCBI Taxonomy" id="183260"/>
    <lineage>
        <taxon>Eukaryota</taxon>
        <taxon>Viridiplantae</taxon>
        <taxon>Streptophyta</taxon>
        <taxon>Embryophyta</taxon>
        <taxon>Tracheophyta</taxon>
        <taxon>Spermatophyta</taxon>
        <taxon>Magnoliopsida</taxon>
        <taxon>eudicotyledons</taxon>
        <taxon>Gunneridae</taxon>
        <taxon>Pentapetalae</taxon>
        <taxon>rosids</taxon>
        <taxon>malvids</taxon>
        <taxon>Malvales</taxon>
        <taxon>Malvaceae</taxon>
        <taxon>Malvoideae</taxon>
        <taxon>Hibiscus</taxon>
    </lineage>
</organism>